<dbReference type="GO" id="GO:0016020">
    <property type="term" value="C:membrane"/>
    <property type="evidence" value="ECO:0007669"/>
    <property type="project" value="UniProtKB-SubCell"/>
</dbReference>
<keyword evidence="3 7" id="KW-0812">Transmembrane</keyword>
<dbReference type="InterPro" id="IPR002549">
    <property type="entry name" value="AI-2E-like"/>
</dbReference>
<keyword evidence="9" id="KW-1185">Reference proteome</keyword>
<keyword evidence="4 7" id="KW-1133">Transmembrane helix</keyword>
<evidence type="ECO:0000256" key="2">
    <source>
        <dbReference type="ARBA" id="ARBA00009773"/>
    </source>
</evidence>
<dbReference type="AlphaFoldDB" id="A0A8J3DQP7"/>
<keyword evidence="5 7" id="KW-0472">Membrane</keyword>
<feature type="transmembrane region" description="Helical" evidence="7">
    <location>
        <begin position="170"/>
        <end position="195"/>
    </location>
</feature>
<evidence type="ECO:0000256" key="7">
    <source>
        <dbReference type="SAM" id="Phobius"/>
    </source>
</evidence>
<dbReference type="GO" id="GO:0055085">
    <property type="term" value="P:transmembrane transport"/>
    <property type="evidence" value="ECO:0007669"/>
    <property type="project" value="TreeGrafter"/>
</dbReference>
<feature type="transmembrane region" description="Helical" evidence="7">
    <location>
        <begin position="292"/>
        <end position="310"/>
    </location>
</feature>
<comment type="caution">
    <text evidence="8">The sequence shown here is derived from an EMBL/GenBank/DDBJ whole genome shotgun (WGS) entry which is preliminary data.</text>
</comment>
<dbReference type="PANTHER" id="PTHR21716:SF16">
    <property type="entry name" value="BLL1467 PROTEIN"/>
    <property type="match status" value="1"/>
</dbReference>
<reference evidence="8" key="1">
    <citation type="journal article" date="2014" name="Int. J. Syst. Evol. Microbiol.">
        <title>Complete genome sequence of Corynebacterium casei LMG S-19264T (=DSM 44701T), isolated from a smear-ripened cheese.</title>
        <authorList>
            <consortium name="US DOE Joint Genome Institute (JGI-PGF)"/>
            <person name="Walter F."/>
            <person name="Albersmeier A."/>
            <person name="Kalinowski J."/>
            <person name="Ruckert C."/>
        </authorList>
    </citation>
    <scope>NUCLEOTIDE SEQUENCE</scope>
    <source>
        <strain evidence="8">KCTC 42097</strain>
    </source>
</reference>
<evidence type="ECO:0000256" key="1">
    <source>
        <dbReference type="ARBA" id="ARBA00004141"/>
    </source>
</evidence>
<accession>A0A8J3DQP7</accession>
<evidence type="ECO:0000256" key="4">
    <source>
        <dbReference type="ARBA" id="ARBA00022989"/>
    </source>
</evidence>
<dbReference type="EMBL" id="BMZO01000003">
    <property type="protein sequence ID" value="GHC67298.1"/>
    <property type="molecule type" value="Genomic_DNA"/>
</dbReference>
<feature type="region of interest" description="Disordered" evidence="6">
    <location>
        <begin position="372"/>
        <end position="402"/>
    </location>
</feature>
<dbReference type="RefSeq" id="WP_189488782.1">
    <property type="nucleotide sequence ID" value="NZ_BMZO01000003.1"/>
</dbReference>
<protein>
    <submittedName>
        <fullName evidence="8">AI-2E family transporter</fullName>
    </submittedName>
</protein>
<sequence>MGESAGPPHKQEEMEASWPIAFDRGRAIFMMILGLFMIALCAALYFARDFFMPVTLAFLLALTLTPIVRFLGRHGIPAAVSALVIVLFSLVLVSMAAWALSGPIISLIQDGPEMGRKLAVRLEEMRTPFTPLLRIAEELERISAAGSPDDTAPTVQVRQPGFMTRAAGDLFSMVALIAITFVLSIFLLSSGTLFYEKLVKSFAHMSAKKRALRIVYDVEREISLYLLTITVINVGLGFVIALGLWVIGIPNALLWGAIAALMNFLPYIGATLTTIVVTGVALVTFDTTSQALLVPAFMICCNMLEGQFITPLLAGRRLELNAVAIFIALAFWSWLWGIVGALIAVPLLVITKVMCDHFEALQPFGHFLSAQAPPDPPETAKEEGQIDEPNEIETDRAKGLMF</sequence>
<feature type="transmembrane region" description="Helical" evidence="7">
    <location>
        <begin position="222"/>
        <end position="247"/>
    </location>
</feature>
<evidence type="ECO:0000313" key="9">
    <source>
        <dbReference type="Proteomes" id="UP000641137"/>
    </source>
</evidence>
<dbReference type="Proteomes" id="UP000641137">
    <property type="component" value="Unassembled WGS sequence"/>
</dbReference>
<reference evidence="8" key="2">
    <citation type="submission" date="2020-09" db="EMBL/GenBank/DDBJ databases">
        <authorList>
            <person name="Sun Q."/>
            <person name="Kim S."/>
        </authorList>
    </citation>
    <scope>NUCLEOTIDE SEQUENCE</scope>
    <source>
        <strain evidence="8">KCTC 42097</strain>
    </source>
</reference>
<feature type="transmembrane region" description="Helical" evidence="7">
    <location>
        <begin position="78"/>
        <end position="100"/>
    </location>
</feature>
<feature type="compositionally biased region" description="Basic and acidic residues" evidence="6">
    <location>
        <begin position="393"/>
        <end position="402"/>
    </location>
</feature>
<evidence type="ECO:0000256" key="5">
    <source>
        <dbReference type="ARBA" id="ARBA00023136"/>
    </source>
</evidence>
<name>A0A8J3DQP7_9HYPH</name>
<comment type="subcellular location">
    <subcellularLocation>
        <location evidence="1">Membrane</location>
        <topology evidence="1">Multi-pass membrane protein</topology>
    </subcellularLocation>
</comment>
<feature type="transmembrane region" description="Helical" evidence="7">
    <location>
        <begin position="52"/>
        <end position="71"/>
    </location>
</feature>
<evidence type="ECO:0000313" key="8">
    <source>
        <dbReference type="EMBL" id="GHC67298.1"/>
    </source>
</evidence>
<evidence type="ECO:0000256" key="6">
    <source>
        <dbReference type="SAM" id="MobiDB-lite"/>
    </source>
</evidence>
<comment type="similarity">
    <text evidence="2">Belongs to the autoinducer-2 exporter (AI-2E) (TC 2.A.86) family.</text>
</comment>
<evidence type="ECO:0000256" key="3">
    <source>
        <dbReference type="ARBA" id="ARBA00022692"/>
    </source>
</evidence>
<organism evidence="8 9">
    <name type="scientific">Limoniibacter endophyticus</name>
    <dbReference type="NCBI Taxonomy" id="1565040"/>
    <lineage>
        <taxon>Bacteria</taxon>
        <taxon>Pseudomonadati</taxon>
        <taxon>Pseudomonadota</taxon>
        <taxon>Alphaproteobacteria</taxon>
        <taxon>Hyphomicrobiales</taxon>
        <taxon>Bartonellaceae</taxon>
        <taxon>Limoniibacter</taxon>
    </lineage>
</organism>
<proteinExistence type="inferred from homology"/>
<gene>
    <name evidence="8" type="ORF">GCM10010136_11230</name>
</gene>
<dbReference type="PANTHER" id="PTHR21716">
    <property type="entry name" value="TRANSMEMBRANE PROTEIN"/>
    <property type="match status" value="1"/>
</dbReference>
<feature type="transmembrane region" description="Helical" evidence="7">
    <location>
        <begin position="27"/>
        <end position="46"/>
    </location>
</feature>
<feature type="transmembrane region" description="Helical" evidence="7">
    <location>
        <begin position="322"/>
        <end position="349"/>
    </location>
</feature>
<feature type="transmembrane region" description="Helical" evidence="7">
    <location>
        <begin position="253"/>
        <end position="285"/>
    </location>
</feature>
<dbReference type="Pfam" id="PF01594">
    <property type="entry name" value="AI-2E_transport"/>
    <property type="match status" value="1"/>
</dbReference>